<comment type="caution">
    <text evidence="13">The sequence shown here is derived from an EMBL/GenBank/DDBJ whole genome shotgun (WGS) entry which is preliminary data.</text>
</comment>
<keyword evidence="6" id="KW-1133">Transmembrane helix</keyword>
<keyword evidence="9" id="KW-0325">Glycoprotein</keyword>
<keyword evidence="7" id="KW-0472">Membrane</keyword>
<dbReference type="InterPro" id="IPR051824">
    <property type="entry name" value="LRR_Rcpt-Like_S/T_Kinase"/>
</dbReference>
<evidence type="ECO:0000313" key="14">
    <source>
        <dbReference type="Proteomes" id="UP000813462"/>
    </source>
</evidence>
<evidence type="ECO:0000256" key="7">
    <source>
        <dbReference type="ARBA" id="ARBA00023136"/>
    </source>
</evidence>
<dbReference type="PANTHER" id="PTHR48006">
    <property type="entry name" value="LEUCINE-RICH REPEAT-CONTAINING PROTEIN DDB_G0281931-RELATED"/>
    <property type="match status" value="1"/>
</dbReference>
<feature type="chain" id="PRO_5038145812" description="Protein kinase domain-containing protein" evidence="11">
    <location>
        <begin position="26"/>
        <end position="789"/>
    </location>
</feature>
<feature type="domain" description="Protein kinase" evidence="12">
    <location>
        <begin position="477"/>
        <end position="749"/>
    </location>
</feature>
<dbReference type="InterPro" id="IPR011009">
    <property type="entry name" value="Kinase-like_dom_sf"/>
</dbReference>
<dbReference type="PROSITE" id="PS51450">
    <property type="entry name" value="LRR"/>
    <property type="match status" value="1"/>
</dbReference>
<dbReference type="Pfam" id="PF23598">
    <property type="entry name" value="LRR_14"/>
    <property type="match status" value="1"/>
</dbReference>
<protein>
    <recommendedName>
        <fullName evidence="12">Protein kinase domain-containing protein</fullName>
    </recommendedName>
</protein>
<dbReference type="FunFam" id="1.10.510.10:FF:000431">
    <property type="entry name" value="Putative inactive leucine-rich repeat receptor-like protein kinase"/>
    <property type="match status" value="1"/>
</dbReference>
<dbReference type="InterPro" id="IPR001245">
    <property type="entry name" value="Ser-Thr/Tyr_kinase_cat_dom"/>
</dbReference>
<evidence type="ECO:0000256" key="8">
    <source>
        <dbReference type="ARBA" id="ARBA00023170"/>
    </source>
</evidence>
<dbReference type="EMBL" id="JAEACU010000003">
    <property type="protein sequence ID" value="KAH7536829.1"/>
    <property type="molecule type" value="Genomic_DNA"/>
</dbReference>
<keyword evidence="4 11" id="KW-0732">Signal</keyword>
<dbReference type="GO" id="GO:0016020">
    <property type="term" value="C:membrane"/>
    <property type="evidence" value="ECO:0007669"/>
    <property type="project" value="UniProtKB-SubCell"/>
</dbReference>
<evidence type="ECO:0000256" key="4">
    <source>
        <dbReference type="ARBA" id="ARBA00022729"/>
    </source>
</evidence>
<organism evidence="13 14">
    <name type="scientific">Ziziphus jujuba var. spinosa</name>
    <dbReference type="NCBI Taxonomy" id="714518"/>
    <lineage>
        <taxon>Eukaryota</taxon>
        <taxon>Viridiplantae</taxon>
        <taxon>Streptophyta</taxon>
        <taxon>Embryophyta</taxon>
        <taxon>Tracheophyta</taxon>
        <taxon>Spermatophyta</taxon>
        <taxon>Magnoliopsida</taxon>
        <taxon>eudicotyledons</taxon>
        <taxon>Gunneridae</taxon>
        <taxon>Pentapetalae</taxon>
        <taxon>rosids</taxon>
        <taxon>fabids</taxon>
        <taxon>Rosales</taxon>
        <taxon>Rhamnaceae</taxon>
        <taxon>Paliureae</taxon>
        <taxon>Ziziphus</taxon>
    </lineage>
</organism>
<keyword evidence="3" id="KW-0812">Transmembrane</keyword>
<evidence type="ECO:0000256" key="6">
    <source>
        <dbReference type="ARBA" id="ARBA00022989"/>
    </source>
</evidence>
<sequence>MAKPVSHSHLLLLVVSFLSFQISDQFQLSQSQTLLKIHQILNYPSALSSFSNPTDLCNIEPSSSLTLQCYEGSITQLHIIGNNEFPPLPQTFSIESFFSTLENLPSLKVLSLVSLGLWGPLPGNIGQLSSLEILNVSSNYFNGVIPVQLLHLRNLQTLILDHNNFTGELPVWLNSLPLLTVLSLKNNGFTGSLPSSLGTLHNLRVLSLSENNFSGEVPNLSHLTNLQVFDVEDNSFGHNFPDLPTKLITLILRKNRFRLGIPAKLGSYYQLQKLDISLNGFVGPFLPSLISLPSLSYLDIGGNKFTGRLSQNMSCSTELSFVNLSTNLLSGDLPSCLTMHSKKTAVWYARNCLSNDDQEQHPSSFCHNEALAVEIINRIPTQKKTYSTEVLSSSVAGGIVGVIVVVGLVSMHIRRTYGKNTEKKPSTRFITENASTVNTAKLLSDARYISETMKMGANLPAYRSFAFEELKEATNNFETSTFMGEGSRGEIYRGKLSDGTLIAVRVLKIRKRHSPQVYMHHIELISKLRHRHLVSALGHCLEYQADDSGISRIYIVFEFVPNGTLRGCISGPPGQKLTWTQRISAAIGVAKGIQFLHTGIVPGVYSNNLKITNVLMDHDLHVKLSSYNLPLLSETMGPGISHSAPKGNGQISVKHEDKSDVYDIGVVLLEIILGRPIMFQNEVGILKDLLRVSITTDDTARRSIVDPAVQKECLDKSLKTMMEICVRCLSNEQTDRPSVEDILWNLQYAAQVQDTGRVDSPDNQESPISSTREMQPPTSLITSNERAEF</sequence>
<keyword evidence="8" id="KW-0675">Receptor</keyword>
<reference evidence="13" key="1">
    <citation type="journal article" date="2021" name="Front. Plant Sci.">
        <title>Chromosome-Scale Genome Assembly for Chinese Sour Jujube and Insights Into Its Genome Evolution and Domestication Signature.</title>
        <authorList>
            <person name="Shen L.-Y."/>
            <person name="Luo H."/>
            <person name="Wang X.-L."/>
            <person name="Wang X.-M."/>
            <person name="Qiu X.-J."/>
            <person name="Liu H."/>
            <person name="Zhou S.-S."/>
            <person name="Jia K.-H."/>
            <person name="Nie S."/>
            <person name="Bao Y.-T."/>
            <person name="Zhang R.-G."/>
            <person name="Yun Q.-Z."/>
            <person name="Chai Y.-H."/>
            <person name="Lu J.-Y."/>
            <person name="Li Y."/>
            <person name="Zhao S.-W."/>
            <person name="Mao J.-F."/>
            <person name="Jia S.-G."/>
            <person name="Mao Y.-M."/>
        </authorList>
    </citation>
    <scope>NUCLEOTIDE SEQUENCE</scope>
    <source>
        <strain evidence="13">AT0</strain>
        <tissue evidence="13">Leaf</tissue>
    </source>
</reference>
<dbReference type="SUPFAM" id="SSF56112">
    <property type="entry name" value="Protein kinase-like (PK-like)"/>
    <property type="match status" value="1"/>
</dbReference>
<evidence type="ECO:0000256" key="3">
    <source>
        <dbReference type="ARBA" id="ARBA00022692"/>
    </source>
</evidence>
<dbReference type="GO" id="GO:0005524">
    <property type="term" value="F:ATP binding"/>
    <property type="evidence" value="ECO:0007669"/>
    <property type="project" value="InterPro"/>
</dbReference>
<gene>
    <name evidence="13" type="ORF">FEM48_Zijuj03G0027900</name>
</gene>
<dbReference type="Proteomes" id="UP000813462">
    <property type="component" value="Unassembled WGS sequence"/>
</dbReference>
<evidence type="ECO:0000256" key="5">
    <source>
        <dbReference type="ARBA" id="ARBA00022737"/>
    </source>
</evidence>
<name>A0A978VMQ4_ZIZJJ</name>
<dbReference type="SUPFAM" id="SSF52058">
    <property type="entry name" value="L domain-like"/>
    <property type="match status" value="1"/>
</dbReference>
<dbReference type="GO" id="GO:0004674">
    <property type="term" value="F:protein serine/threonine kinase activity"/>
    <property type="evidence" value="ECO:0007669"/>
    <property type="project" value="UniProtKB-EC"/>
</dbReference>
<dbReference type="FunFam" id="3.80.10.10:FF:001001">
    <property type="entry name" value="Probable inactive leucine-rich repeat receptor-like protein kinase At3g03770"/>
    <property type="match status" value="1"/>
</dbReference>
<dbReference type="FunFam" id="3.30.200.20:FF:000285">
    <property type="entry name" value="Putative inactive leucine-rich repeat receptor-like protein kinase"/>
    <property type="match status" value="1"/>
</dbReference>
<dbReference type="OrthoDB" id="676979at2759"/>
<dbReference type="Gene3D" id="1.10.510.10">
    <property type="entry name" value="Transferase(Phosphotransferase) domain 1"/>
    <property type="match status" value="1"/>
</dbReference>
<evidence type="ECO:0000256" key="1">
    <source>
        <dbReference type="ARBA" id="ARBA00004479"/>
    </source>
</evidence>
<feature type="compositionally biased region" description="Polar residues" evidence="10">
    <location>
        <begin position="761"/>
        <end position="789"/>
    </location>
</feature>
<dbReference type="FunFam" id="3.80.10.10:FF:000041">
    <property type="entry name" value="LRR receptor-like serine/threonine-protein kinase ERECTA"/>
    <property type="match status" value="1"/>
</dbReference>
<evidence type="ECO:0000313" key="13">
    <source>
        <dbReference type="EMBL" id="KAH7536829.1"/>
    </source>
</evidence>
<dbReference type="Pfam" id="PF07714">
    <property type="entry name" value="PK_Tyr_Ser-Thr"/>
    <property type="match status" value="1"/>
</dbReference>
<proteinExistence type="predicted"/>
<accession>A0A978VMQ4</accession>
<dbReference type="AlphaFoldDB" id="A0A978VMQ4"/>
<keyword evidence="5" id="KW-0677">Repeat</keyword>
<dbReference type="PROSITE" id="PS50011">
    <property type="entry name" value="PROTEIN_KINASE_DOM"/>
    <property type="match status" value="1"/>
</dbReference>
<dbReference type="Gene3D" id="3.30.200.20">
    <property type="entry name" value="Phosphorylase Kinase, domain 1"/>
    <property type="match status" value="1"/>
</dbReference>
<evidence type="ECO:0000256" key="10">
    <source>
        <dbReference type="SAM" id="MobiDB-lite"/>
    </source>
</evidence>
<dbReference type="InterPro" id="IPR001611">
    <property type="entry name" value="Leu-rich_rpt"/>
</dbReference>
<feature type="signal peptide" evidence="11">
    <location>
        <begin position="1"/>
        <end position="25"/>
    </location>
</feature>
<evidence type="ECO:0000259" key="12">
    <source>
        <dbReference type="PROSITE" id="PS50011"/>
    </source>
</evidence>
<keyword evidence="2" id="KW-0433">Leucine-rich repeat</keyword>
<evidence type="ECO:0000256" key="2">
    <source>
        <dbReference type="ARBA" id="ARBA00022614"/>
    </source>
</evidence>
<comment type="subcellular location">
    <subcellularLocation>
        <location evidence="1">Membrane</location>
        <topology evidence="1">Single-pass type I membrane protein</topology>
    </subcellularLocation>
</comment>
<feature type="region of interest" description="Disordered" evidence="10">
    <location>
        <begin position="754"/>
        <end position="789"/>
    </location>
</feature>
<evidence type="ECO:0000256" key="9">
    <source>
        <dbReference type="ARBA" id="ARBA00023180"/>
    </source>
</evidence>
<dbReference type="PANTHER" id="PTHR48006:SF84">
    <property type="entry name" value="REPEAT TRANSMEMBRANE PROTEIN KINASE, PUTATIVE, EXPRESSED-RELATED"/>
    <property type="match status" value="1"/>
</dbReference>
<evidence type="ECO:0000256" key="11">
    <source>
        <dbReference type="SAM" id="SignalP"/>
    </source>
</evidence>
<dbReference type="InterPro" id="IPR055414">
    <property type="entry name" value="LRR_R13L4/SHOC2-like"/>
</dbReference>
<dbReference type="InterPro" id="IPR000719">
    <property type="entry name" value="Prot_kinase_dom"/>
</dbReference>
<dbReference type="InterPro" id="IPR032675">
    <property type="entry name" value="LRR_dom_sf"/>
</dbReference>
<dbReference type="Gene3D" id="3.80.10.10">
    <property type="entry name" value="Ribonuclease Inhibitor"/>
    <property type="match status" value="3"/>
</dbReference>